<proteinExistence type="predicted"/>
<keyword evidence="2" id="KW-1185">Reference proteome</keyword>
<dbReference type="EMBL" id="JARKNE010000010">
    <property type="protein sequence ID" value="KAK5794870.1"/>
    <property type="molecule type" value="Genomic_DNA"/>
</dbReference>
<name>A0ABR0NIM8_GOSAR</name>
<evidence type="ECO:0000313" key="2">
    <source>
        <dbReference type="Proteomes" id="UP001358586"/>
    </source>
</evidence>
<dbReference type="Proteomes" id="UP001358586">
    <property type="component" value="Chromosome 10"/>
</dbReference>
<comment type="caution">
    <text evidence="1">The sequence shown here is derived from an EMBL/GenBank/DDBJ whole genome shotgun (WGS) entry which is preliminary data.</text>
</comment>
<sequence length="72" mass="7999">MLSSLWVGSNWDEITCDKVGSITNLSRTGYGLRLKVICMGQYLMSYGSLNLSLNLCCVRIISLVQSQLPLEI</sequence>
<organism evidence="1 2">
    <name type="scientific">Gossypium arboreum</name>
    <name type="common">Tree cotton</name>
    <name type="synonym">Gossypium nanking</name>
    <dbReference type="NCBI Taxonomy" id="29729"/>
    <lineage>
        <taxon>Eukaryota</taxon>
        <taxon>Viridiplantae</taxon>
        <taxon>Streptophyta</taxon>
        <taxon>Embryophyta</taxon>
        <taxon>Tracheophyta</taxon>
        <taxon>Spermatophyta</taxon>
        <taxon>Magnoliopsida</taxon>
        <taxon>eudicotyledons</taxon>
        <taxon>Gunneridae</taxon>
        <taxon>Pentapetalae</taxon>
        <taxon>rosids</taxon>
        <taxon>malvids</taxon>
        <taxon>Malvales</taxon>
        <taxon>Malvaceae</taxon>
        <taxon>Malvoideae</taxon>
        <taxon>Gossypium</taxon>
    </lineage>
</organism>
<accession>A0ABR0NIM8</accession>
<reference evidence="1 2" key="1">
    <citation type="submission" date="2023-03" db="EMBL/GenBank/DDBJ databases">
        <title>WGS of Gossypium arboreum.</title>
        <authorList>
            <person name="Yu D."/>
        </authorList>
    </citation>
    <scope>NUCLEOTIDE SEQUENCE [LARGE SCALE GENOMIC DNA]</scope>
    <source>
        <tissue evidence="1">Leaf</tissue>
    </source>
</reference>
<evidence type="ECO:0000313" key="1">
    <source>
        <dbReference type="EMBL" id="KAK5794870.1"/>
    </source>
</evidence>
<protein>
    <submittedName>
        <fullName evidence="1">Uncharacterized protein</fullName>
    </submittedName>
</protein>
<gene>
    <name evidence="1" type="ORF">PVK06_036120</name>
</gene>